<dbReference type="GO" id="GO:0032259">
    <property type="term" value="P:methylation"/>
    <property type="evidence" value="ECO:0007669"/>
    <property type="project" value="UniProtKB-KW"/>
</dbReference>
<name>A0ABT8FM32_9ACTN</name>
<organism evidence="5 6">
    <name type="scientific">Nocardioides oceani</name>
    <dbReference type="NCBI Taxonomy" id="3058369"/>
    <lineage>
        <taxon>Bacteria</taxon>
        <taxon>Bacillati</taxon>
        <taxon>Actinomycetota</taxon>
        <taxon>Actinomycetes</taxon>
        <taxon>Propionibacteriales</taxon>
        <taxon>Nocardioidaceae</taxon>
        <taxon>Nocardioides</taxon>
    </lineage>
</organism>
<sequence>MDKVADPALRQALREQVDLLTGKQAYGLVFQDHQPETVELPDYKVRRGCKVRLRRGGPALYTVEAVRAGTATVRPLLGGGDEERHPTSDLTVVREFGDPIYPGLASTGSVRNGGDKPPHLVINAENFHALETLLYTHEGAIDAIYIDPPYNTRDKDWKYNNNYVDSDDIYRHSKWLAMMERRLLVAQRLLNPEDSVLIVTIDEKEYLRLGLLLEKVFKNARIQMVSSVINRKGVPRRSEFARVDEYIFFVMLGSAGPDLHNNDMLTDPRPRTEGGERVTWVGVRRRGSEWRRTDRPGSFFPIFVDEETAQVVDVGEPLDLNVDRRTVPDRPGLLTVWPLNRTGQESRWQLSPAKIVELRSQGYLRSSFQRNGRGVTLEYLSEGQRAQIASGDIVVTGHDENGAAIAVHPEDRLQQAKTIWNLDSHGATAYGTQLVSALLPGRVFPYPKSLYAVEDALRFFVADKPEATVLDFFAGSGTTMHAVARLNRQDGGARRSICVTNNEVSHGEAAELSAAGYAPGDPEWEALGICEYVTKPRVAAAITGRTPQGDPVRGSYKFVDPSPIADGLEENAEFFTLSYEDPDLVGLGRKFKAIAPLLWLKAGGAGAIIDELNDSWALPVEANYGILFDVNQWRAFVTAVRERAESLEHMYVVTDSDATFQQIVGELPADIPSTQLYSDYLRTFEINTRGQA</sequence>
<dbReference type="InterPro" id="IPR029063">
    <property type="entry name" value="SAM-dependent_MTases_sf"/>
</dbReference>
<comment type="similarity">
    <text evidence="1">Belongs to the N(4)/N(6)-methyltransferase family.</text>
</comment>
<evidence type="ECO:0000256" key="2">
    <source>
        <dbReference type="ARBA" id="ARBA00022603"/>
    </source>
</evidence>
<keyword evidence="6" id="KW-1185">Reference proteome</keyword>
<dbReference type="InterPro" id="IPR002052">
    <property type="entry name" value="DNA_methylase_N6_adenine_CS"/>
</dbReference>
<dbReference type="GO" id="GO:0008168">
    <property type="term" value="F:methyltransferase activity"/>
    <property type="evidence" value="ECO:0007669"/>
    <property type="project" value="UniProtKB-KW"/>
</dbReference>
<evidence type="ECO:0000256" key="3">
    <source>
        <dbReference type="ARBA" id="ARBA00022679"/>
    </source>
</evidence>
<keyword evidence="3" id="KW-0808">Transferase</keyword>
<dbReference type="RefSeq" id="WP_300954945.1">
    <property type="nucleotide sequence ID" value="NZ_JAUHJQ010000016.1"/>
</dbReference>
<evidence type="ECO:0000313" key="5">
    <source>
        <dbReference type="EMBL" id="MDN4175580.1"/>
    </source>
</evidence>
<evidence type="ECO:0000313" key="6">
    <source>
        <dbReference type="Proteomes" id="UP001168620"/>
    </source>
</evidence>
<dbReference type="Gene3D" id="3.40.50.150">
    <property type="entry name" value="Vaccinia Virus protein VP39"/>
    <property type="match status" value="1"/>
</dbReference>
<keyword evidence="2 5" id="KW-0489">Methyltransferase</keyword>
<feature type="domain" description="DNA methylase N-4/N-6" evidence="4">
    <location>
        <begin position="141"/>
        <end position="489"/>
    </location>
</feature>
<accession>A0ABT8FM32</accession>
<dbReference type="EMBL" id="JAUHJQ010000016">
    <property type="protein sequence ID" value="MDN4175580.1"/>
    <property type="molecule type" value="Genomic_DNA"/>
</dbReference>
<dbReference type="InterPro" id="IPR002941">
    <property type="entry name" value="DNA_methylase_N4/N6"/>
</dbReference>
<evidence type="ECO:0000259" key="4">
    <source>
        <dbReference type="Pfam" id="PF01555"/>
    </source>
</evidence>
<proteinExistence type="inferred from homology"/>
<dbReference type="PROSITE" id="PS00092">
    <property type="entry name" value="N6_MTASE"/>
    <property type="match status" value="1"/>
</dbReference>
<gene>
    <name evidence="5" type="ORF">QWY28_21635</name>
</gene>
<dbReference type="Pfam" id="PF01555">
    <property type="entry name" value="N6_N4_Mtase"/>
    <property type="match status" value="1"/>
</dbReference>
<evidence type="ECO:0000256" key="1">
    <source>
        <dbReference type="ARBA" id="ARBA00006594"/>
    </source>
</evidence>
<reference evidence="5" key="1">
    <citation type="submission" date="2023-06" db="EMBL/GenBank/DDBJ databases">
        <title>Draft genome sequence of Nocardioides sp. SOB77.</title>
        <authorList>
            <person name="Zhang G."/>
        </authorList>
    </citation>
    <scope>NUCLEOTIDE SEQUENCE</scope>
    <source>
        <strain evidence="5">SOB77</strain>
    </source>
</reference>
<protein>
    <submittedName>
        <fullName evidence="5">DNA methyltransferase</fullName>
    </submittedName>
</protein>
<comment type="caution">
    <text evidence="5">The sequence shown here is derived from an EMBL/GenBank/DDBJ whole genome shotgun (WGS) entry which is preliminary data.</text>
</comment>
<dbReference type="SUPFAM" id="SSF53335">
    <property type="entry name" value="S-adenosyl-L-methionine-dependent methyltransferases"/>
    <property type="match status" value="1"/>
</dbReference>
<dbReference type="Proteomes" id="UP001168620">
    <property type="component" value="Unassembled WGS sequence"/>
</dbReference>